<dbReference type="Proteomes" id="UP001597059">
    <property type="component" value="Unassembled WGS sequence"/>
</dbReference>
<feature type="transmembrane region" description="Helical" evidence="1">
    <location>
        <begin position="138"/>
        <end position="159"/>
    </location>
</feature>
<dbReference type="RefSeq" id="WP_377366868.1">
    <property type="nucleotide sequence ID" value="NZ_JBHTMN010000011.1"/>
</dbReference>
<evidence type="ECO:0000313" key="3">
    <source>
        <dbReference type="Proteomes" id="UP001597059"/>
    </source>
</evidence>
<keyword evidence="1" id="KW-0812">Transmembrane</keyword>
<name>A0ABW4B0P2_9GAMM</name>
<reference evidence="3" key="1">
    <citation type="journal article" date="2019" name="Int. J. Syst. Evol. Microbiol.">
        <title>The Global Catalogue of Microorganisms (GCM) 10K type strain sequencing project: providing services to taxonomists for standard genome sequencing and annotation.</title>
        <authorList>
            <consortium name="The Broad Institute Genomics Platform"/>
            <consortium name="The Broad Institute Genome Sequencing Center for Infectious Disease"/>
            <person name="Wu L."/>
            <person name="Ma J."/>
        </authorList>
    </citation>
    <scope>NUCLEOTIDE SEQUENCE [LARGE SCALE GENOMIC DNA]</scope>
    <source>
        <strain evidence="3">JCM 30774</strain>
    </source>
</reference>
<keyword evidence="3" id="KW-1185">Reference proteome</keyword>
<dbReference type="Pfam" id="PF11158">
    <property type="entry name" value="DUF2938"/>
    <property type="match status" value="1"/>
</dbReference>
<feature type="transmembrane region" description="Helical" evidence="1">
    <location>
        <begin position="98"/>
        <end position="118"/>
    </location>
</feature>
<accession>A0ABW4B0P2</accession>
<feature type="transmembrane region" description="Helical" evidence="1">
    <location>
        <begin position="5"/>
        <end position="25"/>
    </location>
</feature>
<dbReference type="EMBL" id="JBHTMN010000011">
    <property type="protein sequence ID" value="MFD1383517.1"/>
    <property type="molecule type" value="Genomic_DNA"/>
</dbReference>
<proteinExistence type="predicted"/>
<keyword evidence="1" id="KW-0472">Membrane</keyword>
<comment type="caution">
    <text evidence="2">The sequence shown here is derived from an EMBL/GenBank/DDBJ whole genome shotgun (WGS) entry which is preliminary data.</text>
</comment>
<protein>
    <submittedName>
        <fullName evidence="2">DUF2938 family protein</fullName>
    </submittedName>
</protein>
<evidence type="ECO:0000256" key="1">
    <source>
        <dbReference type="SAM" id="Phobius"/>
    </source>
</evidence>
<gene>
    <name evidence="2" type="ORF">ACFQ45_09075</name>
</gene>
<dbReference type="InterPro" id="IPR021329">
    <property type="entry name" value="DUF2938"/>
</dbReference>
<keyword evidence="1" id="KW-1133">Transmembrane helix</keyword>
<organism evidence="2 3">
    <name type="scientific">Rhodanobacter aciditrophus</name>
    <dbReference type="NCBI Taxonomy" id="1623218"/>
    <lineage>
        <taxon>Bacteria</taxon>
        <taxon>Pseudomonadati</taxon>
        <taxon>Pseudomonadota</taxon>
        <taxon>Gammaproteobacteria</taxon>
        <taxon>Lysobacterales</taxon>
        <taxon>Rhodanobacteraceae</taxon>
        <taxon>Rhodanobacter</taxon>
    </lineage>
</organism>
<evidence type="ECO:0000313" key="2">
    <source>
        <dbReference type="EMBL" id="MFD1383517.1"/>
    </source>
</evidence>
<feature type="transmembrane region" description="Helical" evidence="1">
    <location>
        <begin position="73"/>
        <end position="91"/>
    </location>
</feature>
<sequence>MEQVVFFCLFVGVGSTLVLDLWVLLVKKVLGIPPTNWGVVGRWLKGIAAGRFVADTTDDSKITLTEKSLGWSFHYIIGVVYAALILIIYGVEFISNPALAPVIFVGVVLSTIAGLGILMPGLGAGFFGRLLPNKTATYVYLVVAHAIFAGGQFAFSILYC</sequence>